<protein>
    <recommendedName>
        <fullName evidence="1">DUF5641 domain-containing protein</fullName>
    </recommendedName>
</protein>
<evidence type="ECO:0000313" key="2">
    <source>
        <dbReference type="EMBL" id="CAB4045124.1"/>
    </source>
</evidence>
<dbReference type="EMBL" id="CACRXK020037721">
    <property type="protein sequence ID" value="CAB4045124.1"/>
    <property type="molecule type" value="Genomic_DNA"/>
</dbReference>
<organism evidence="2 3">
    <name type="scientific">Paramuricea clavata</name>
    <name type="common">Red gorgonian</name>
    <name type="synonym">Violescent sea-whip</name>
    <dbReference type="NCBI Taxonomy" id="317549"/>
    <lineage>
        <taxon>Eukaryota</taxon>
        <taxon>Metazoa</taxon>
        <taxon>Cnidaria</taxon>
        <taxon>Anthozoa</taxon>
        <taxon>Octocorallia</taxon>
        <taxon>Malacalcyonacea</taxon>
        <taxon>Plexauridae</taxon>
        <taxon>Paramuricea</taxon>
    </lineage>
</organism>
<gene>
    <name evidence="2" type="ORF">PACLA_8A003416</name>
</gene>
<accession>A0A7D9MBH4</accession>
<sequence>TKATKESLGEAKKVRELFKLATDHEPDEFSQLIERRNYWTVIRTCAWIARFVHNARNKIKKVGPLTTEEIEAQKKFWEEKTRRQGEASEKYDADRMRLNLQRNQSRLLDVEMEDDIQMPLITPESMMRPQSNLLPELEPHLEETVPLRKRAKYIKKCKDTMWKRWTHEYLRGLRERHNLKHSRSSGTVEKGEVVIIKGDEKDSNQWKLGIVEKVLPGKDGIVRAGRNQLERHLYPLELSCDIERNTKTKLNPEIPAF</sequence>
<dbReference type="AlphaFoldDB" id="A0A7D9MBH4"/>
<dbReference type="Proteomes" id="UP001152795">
    <property type="component" value="Unassembled WGS sequence"/>
</dbReference>
<proteinExistence type="predicted"/>
<comment type="caution">
    <text evidence="2">The sequence shown here is derived from an EMBL/GenBank/DDBJ whole genome shotgun (WGS) entry which is preliminary data.</text>
</comment>
<dbReference type="PANTHER" id="PTHR47331:SF2">
    <property type="match status" value="1"/>
</dbReference>
<dbReference type="InterPro" id="IPR040676">
    <property type="entry name" value="DUF5641"/>
</dbReference>
<evidence type="ECO:0000259" key="1">
    <source>
        <dbReference type="Pfam" id="PF18701"/>
    </source>
</evidence>
<name>A0A7D9MBH4_PARCT</name>
<reference evidence="2" key="1">
    <citation type="submission" date="2020-04" db="EMBL/GenBank/DDBJ databases">
        <authorList>
            <person name="Alioto T."/>
            <person name="Alioto T."/>
            <person name="Gomez Garrido J."/>
        </authorList>
    </citation>
    <scope>NUCLEOTIDE SEQUENCE</scope>
    <source>
        <strain evidence="2">A484AB</strain>
    </source>
</reference>
<dbReference type="Pfam" id="PF18701">
    <property type="entry name" value="DUF5641"/>
    <property type="match status" value="1"/>
</dbReference>
<dbReference type="PANTHER" id="PTHR47331">
    <property type="entry name" value="PHD-TYPE DOMAIN-CONTAINING PROTEIN"/>
    <property type="match status" value="1"/>
</dbReference>
<feature type="domain" description="DUF5641" evidence="1">
    <location>
        <begin position="150"/>
        <end position="224"/>
    </location>
</feature>
<evidence type="ECO:0000313" key="3">
    <source>
        <dbReference type="Proteomes" id="UP001152795"/>
    </source>
</evidence>
<feature type="non-terminal residue" evidence="2">
    <location>
        <position position="1"/>
    </location>
</feature>
<keyword evidence="3" id="KW-1185">Reference proteome</keyword>